<dbReference type="InterPro" id="IPR027443">
    <property type="entry name" value="IPNS-like_sf"/>
</dbReference>
<evidence type="ECO:0000259" key="1">
    <source>
        <dbReference type="Pfam" id="PF03171"/>
    </source>
</evidence>
<dbReference type="OrthoDB" id="288590at2759"/>
<name>A0A835RDR4_VANPL</name>
<accession>A0A835RDR4</accession>
<proteinExistence type="predicted"/>
<dbReference type="InterPro" id="IPR050231">
    <property type="entry name" value="Iron_ascorbate_oxido_reductase"/>
</dbReference>
<dbReference type="PRINTS" id="PR00682">
    <property type="entry name" value="IPNSYNTHASE"/>
</dbReference>
<dbReference type="PANTHER" id="PTHR47990">
    <property type="entry name" value="2-OXOGLUTARATE (2OG) AND FE(II)-DEPENDENT OXYGENASE SUPERFAMILY PROTEIN-RELATED"/>
    <property type="match status" value="1"/>
</dbReference>
<sequence>MAADSKDCNTNVNALPVVDLSGLVFSGPGSIEWKQAQKKVEWALMNYGGFDAIYNHIGSDVVDGLFDKVVPETVKNMEKISDASALPTSGWLIFGDFAFNGLHIYNPDSLSSLEDYAKTVWPQGNSLFCNTVCNYAKHMKDMTQIIHKMILDSLNLEEVYDSHINSVAYSLRFTEYFNDMSIGKKKIGIPPHVDANYINIINQYEVEGLEVEASNGEWIHVPAVPNTFTILLGETFAAFTNGIFKAPKHQVKMDNSRKRYSVIFTSFPSYNSDVIKSPDKLVDESHPLIYKPFNYYEYLKLRFTNQDTEGDLKTYFGIETKG</sequence>
<dbReference type="Proteomes" id="UP000639772">
    <property type="component" value="Chromosome 3"/>
</dbReference>
<dbReference type="SUPFAM" id="SSF51197">
    <property type="entry name" value="Clavaminate synthase-like"/>
    <property type="match status" value="1"/>
</dbReference>
<evidence type="ECO:0000313" key="3">
    <source>
        <dbReference type="Proteomes" id="UP000639772"/>
    </source>
</evidence>
<dbReference type="Pfam" id="PF03171">
    <property type="entry name" value="2OG-FeII_Oxy"/>
    <property type="match status" value="1"/>
</dbReference>
<feature type="domain" description="Isopenicillin N synthase-like Fe(2+) 2OG dioxygenase" evidence="1">
    <location>
        <begin position="183"/>
        <end position="266"/>
    </location>
</feature>
<comment type="caution">
    <text evidence="2">The sequence shown here is derived from an EMBL/GenBank/DDBJ whole genome shotgun (WGS) entry which is preliminary data.</text>
</comment>
<dbReference type="AlphaFoldDB" id="A0A835RDR4"/>
<protein>
    <recommendedName>
        <fullName evidence="1">Isopenicillin N synthase-like Fe(2+) 2OG dioxygenase domain-containing protein</fullName>
    </recommendedName>
</protein>
<evidence type="ECO:0000313" key="2">
    <source>
        <dbReference type="EMBL" id="KAG0490400.1"/>
    </source>
</evidence>
<dbReference type="Gene3D" id="2.60.120.330">
    <property type="entry name" value="B-lactam Antibiotic, Isopenicillin N Synthase, Chain"/>
    <property type="match status" value="1"/>
</dbReference>
<dbReference type="EMBL" id="JADCNM010000003">
    <property type="protein sequence ID" value="KAG0490400.1"/>
    <property type="molecule type" value="Genomic_DNA"/>
</dbReference>
<reference evidence="2 3" key="1">
    <citation type="journal article" date="2020" name="Nat. Food">
        <title>A phased Vanilla planifolia genome enables genetic improvement of flavour and production.</title>
        <authorList>
            <person name="Hasing T."/>
            <person name="Tang H."/>
            <person name="Brym M."/>
            <person name="Khazi F."/>
            <person name="Huang T."/>
            <person name="Chambers A.H."/>
        </authorList>
    </citation>
    <scope>NUCLEOTIDE SEQUENCE [LARGE SCALE GENOMIC DNA]</scope>
    <source>
        <tissue evidence="2">Leaf</tissue>
    </source>
</reference>
<organism evidence="2 3">
    <name type="scientific">Vanilla planifolia</name>
    <name type="common">Vanilla</name>
    <dbReference type="NCBI Taxonomy" id="51239"/>
    <lineage>
        <taxon>Eukaryota</taxon>
        <taxon>Viridiplantae</taxon>
        <taxon>Streptophyta</taxon>
        <taxon>Embryophyta</taxon>
        <taxon>Tracheophyta</taxon>
        <taxon>Spermatophyta</taxon>
        <taxon>Magnoliopsida</taxon>
        <taxon>Liliopsida</taxon>
        <taxon>Asparagales</taxon>
        <taxon>Orchidaceae</taxon>
        <taxon>Vanilloideae</taxon>
        <taxon>Vanilleae</taxon>
        <taxon>Vanilla</taxon>
    </lineage>
</organism>
<dbReference type="InterPro" id="IPR044861">
    <property type="entry name" value="IPNS-like_FE2OG_OXY"/>
</dbReference>
<gene>
    <name evidence="2" type="ORF">HPP92_007263</name>
</gene>